<evidence type="ECO:0000313" key="4">
    <source>
        <dbReference type="Proteomes" id="UP000886943"/>
    </source>
</evidence>
<dbReference type="Pfam" id="PF25673">
    <property type="entry name" value="Terminase_7"/>
    <property type="match status" value="1"/>
</dbReference>
<dbReference type="RefSeq" id="WP_223895925.1">
    <property type="nucleotide sequence ID" value="NZ_AP028457.1"/>
</dbReference>
<dbReference type="InterPro" id="IPR057972">
    <property type="entry name" value="Terminase_7"/>
</dbReference>
<evidence type="ECO:0000256" key="1">
    <source>
        <dbReference type="SAM" id="MobiDB-lite"/>
    </source>
</evidence>
<evidence type="ECO:0000313" key="2">
    <source>
        <dbReference type="EMBL" id="BEK83030.1"/>
    </source>
</evidence>
<accession>A0AAN5AFI2</accession>
<sequence>MRLAVAGNGRGAQKSKNPILRAPDSPMGLEFPAVRPDGQEWLERTKKWYESLRVSPLAQRMGVEADWYAVQDLALLKDDFWRPKTKGRWMLASEIRQREATLGITPEARVRLKFDAPQPDDMKASAYEGDTEGARNVQRNRQRASALGLRVIDGGA</sequence>
<organism evidence="3 4">
    <name type="scientific">Bifidobacterium adolescentis</name>
    <dbReference type="NCBI Taxonomy" id="1680"/>
    <lineage>
        <taxon>Bacteria</taxon>
        <taxon>Bacillati</taxon>
        <taxon>Actinomycetota</taxon>
        <taxon>Actinomycetes</taxon>
        <taxon>Bifidobacteriales</taxon>
        <taxon>Bifidobacteriaceae</taxon>
        <taxon>Bifidobacterium</taxon>
    </lineage>
</organism>
<dbReference type="Proteomes" id="UP000886943">
    <property type="component" value="Unassembled WGS sequence"/>
</dbReference>
<keyword evidence="5" id="KW-1185">Reference proteome</keyword>
<gene>
    <name evidence="2" type="ORF">B19861_09720</name>
    <name evidence="3" type="ORF">BIFAD42_18170</name>
</gene>
<dbReference type="EMBL" id="BPPZ01000013">
    <property type="protein sequence ID" value="GJD14833.1"/>
    <property type="molecule type" value="Genomic_DNA"/>
</dbReference>
<protein>
    <submittedName>
        <fullName evidence="3">Phage protein(hypothetical)</fullName>
    </submittedName>
</protein>
<dbReference type="AlphaFoldDB" id="A0AAN5AFI2"/>
<feature type="region of interest" description="Disordered" evidence="1">
    <location>
        <begin position="119"/>
        <end position="141"/>
    </location>
</feature>
<reference evidence="3" key="1">
    <citation type="submission" date="2021-08" db="EMBL/GenBank/DDBJ databases">
        <title>Draft genome sequence of the GABA producer Bifidobacterium adolescentis 4-2, isolated from healthy human feces.</title>
        <authorList>
            <person name="Altaib H."/>
            <person name="Niwa R."/>
            <person name="Abe M."/>
            <person name="Suzuki T."/>
        </authorList>
    </citation>
    <scope>NUCLEOTIDE SEQUENCE</scope>
    <source>
        <strain evidence="3">4-2</strain>
    </source>
</reference>
<reference evidence="2 5" key="2">
    <citation type="submission" date="2023-06" db="EMBL/GenBank/DDBJ databases">
        <title>Complete Genome Sequences of Bifidobacterium faecale strain JCM19861T was isolated from human faeces by Jung-Hye Choi et al. (2014).</title>
        <authorList>
            <person name="Okuhama S."/>
            <person name="Takahashi H."/>
            <person name="Imaizumi K."/>
            <person name="Nakayama S."/>
            <person name="Ogata Y."/>
            <person name="Suda W."/>
        </authorList>
    </citation>
    <scope>NUCLEOTIDE SEQUENCE [LARGE SCALE GENOMIC DNA]</scope>
    <source>
        <strain evidence="2 5">JCM 19861</strain>
    </source>
</reference>
<evidence type="ECO:0000313" key="3">
    <source>
        <dbReference type="EMBL" id="GJD14833.1"/>
    </source>
</evidence>
<dbReference type="Proteomes" id="UP001357973">
    <property type="component" value="Chromosome"/>
</dbReference>
<name>A0AAN5AFI2_BIFAD</name>
<proteinExistence type="predicted"/>
<dbReference type="EMBL" id="AP028457">
    <property type="protein sequence ID" value="BEK83030.1"/>
    <property type="molecule type" value="Genomic_DNA"/>
</dbReference>
<feature type="region of interest" description="Disordered" evidence="1">
    <location>
        <begin position="1"/>
        <end position="32"/>
    </location>
</feature>
<evidence type="ECO:0000313" key="5">
    <source>
        <dbReference type="Proteomes" id="UP001357973"/>
    </source>
</evidence>